<reference evidence="4" key="1">
    <citation type="journal article" date="2014" name="Science">
        <title>Ancient hybridizations among the ancestral genomes of bread wheat.</title>
        <authorList>
            <consortium name="International Wheat Genome Sequencing Consortium,"/>
            <person name="Marcussen T."/>
            <person name="Sandve S.R."/>
            <person name="Heier L."/>
            <person name="Spannagl M."/>
            <person name="Pfeifer M."/>
            <person name="Jakobsen K.S."/>
            <person name="Wulff B.B."/>
            <person name="Steuernagel B."/>
            <person name="Mayer K.F."/>
            <person name="Olsen O.A."/>
        </authorList>
    </citation>
    <scope>NUCLEOTIDE SEQUENCE [LARGE SCALE GENOMIC DNA]</scope>
    <source>
        <strain evidence="4">cv. AL8/78</strain>
    </source>
</reference>
<organism evidence="3 4">
    <name type="scientific">Aegilops tauschii subsp. strangulata</name>
    <name type="common">Goatgrass</name>
    <dbReference type="NCBI Taxonomy" id="200361"/>
    <lineage>
        <taxon>Eukaryota</taxon>
        <taxon>Viridiplantae</taxon>
        <taxon>Streptophyta</taxon>
        <taxon>Embryophyta</taxon>
        <taxon>Tracheophyta</taxon>
        <taxon>Spermatophyta</taxon>
        <taxon>Magnoliopsida</taxon>
        <taxon>Liliopsida</taxon>
        <taxon>Poales</taxon>
        <taxon>Poaceae</taxon>
        <taxon>BOP clade</taxon>
        <taxon>Pooideae</taxon>
        <taxon>Triticodae</taxon>
        <taxon>Triticeae</taxon>
        <taxon>Triticinae</taxon>
        <taxon>Aegilops</taxon>
    </lineage>
</organism>
<keyword evidence="2" id="KW-0472">Membrane</keyword>
<evidence type="ECO:0000313" key="3">
    <source>
        <dbReference type="EnsemblPlants" id="AET7Gv20491200.6"/>
    </source>
</evidence>
<feature type="transmembrane region" description="Helical" evidence="2">
    <location>
        <begin position="23"/>
        <end position="42"/>
    </location>
</feature>
<dbReference type="AlphaFoldDB" id="A0A453R7L8"/>
<keyword evidence="2" id="KW-1133">Transmembrane helix</keyword>
<reference evidence="4" key="2">
    <citation type="journal article" date="2017" name="Nat. Plants">
        <title>The Aegilops tauschii genome reveals multiple impacts of transposons.</title>
        <authorList>
            <person name="Zhao G."/>
            <person name="Zou C."/>
            <person name="Li K."/>
            <person name="Wang K."/>
            <person name="Li T."/>
            <person name="Gao L."/>
            <person name="Zhang X."/>
            <person name="Wang H."/>
            <person name="Yang Z."/>
            <person name="Liu X."/>
            <person name="Jiang W."/>
            <person name="Mao L."/>
            <person name="Kong X."/>
            <person name="Jiao Y."/>
            <person name="Jia J."/>
        </authorList>
    </citation>
    <scope>NUCLEOTIDE SEQUENCE [LARGE SCALE GENOMIC DNA]</scope>
    <source>
        <strain evidence="4">cv. AL8/78</strain>
    </source>
</reference>
<accession>A0A453R7L8</accession>
<dbReference type="Gramene" id="AET7Gv20491200.6">
    <property type="protein sequence ID" value="AET7Gv20491200.6"/>
    <property type="gene ID" value="AET7Gv20491200"/>
</dbReference>
<feature type="region of interest" description="Disordered" evidence="1">
    <location>
        <begin position="64"/>
        <end position="95"/>
    </location>
</feature>
<evidence type="ECO:0000256" key="2">
    <source>
        <dbReference type="SAM" id="Phobius"/>
    </source>
</evidence>
<reference evidence="3" key="3">
    <citation type="journal article" date="2017" name="Nature">
        <title>Genome sequence of the progenitor of the wheat D genome Aegilops tauschii.</title>
        <authorList>
            <person name="Luo M.C."/>
            <person name="Gu Y.Q."/>
            <person name="Puiu D."/>
            <person name="Wang H."/>
            <person name="Twardziok S.O."/>
            <person name="Deal K.R."/>
            <person name="Huo N."/>
            <person name="Zhu T."/>
            <person name="Wang L."/>
            <person name="Wang Y."/>
            <person name="McGuire P.E."/>
            <person name="Liu S."/>
            <person name="Long H."/>
            <person name="Ramasamy R.K."/>
            <person name="Rodriguez J.C."/>
            <person name="Van S.L."/>
            <person name="Yuan L."/>
            <person name="Wang Z."/>
            <person name="Xia Z."/>
            <person name="Xiao L."/>
            <person name="Anderson O.D."/>
            <person name="Ouyang S."/>
            <person name="Liang Y."/>
            <person name="Zimin A.V."/>
            <person name="Pertea G."/>
            <person name="Qi P."/>
            <person name="Bennetzen J.L."/>
            <person name="Dai X."/>
            <person name="Dawson M.W."/>
            <person name="Muller H.G."/>
            <person name="Kugler K."/>
            <person name="Rivarola-Duarte L."/>
            <person name="Spannagl M."/>
            <person name="Mayer K.F.X."/>
            <person name="Lu F.H."/>
            <person name="Bevan M.W."/>
            <person name="Leroy P."/>
            <person name="Li P."/>
            <person name="You F.M."/>
            <person name="Sun Q."/>
            <person name="Liu Z."/>
            <person name="Lyons E."/>
            <person name="Wicker T."/>
            <person name="Salzberg S.L."/>
            <person name="Devos K.M."/>
            <person name="Dvorak J."/>
        </authorList>
    </citation>
    <scope>NUCLEOTIDE SEQUENCE [LARGE SCALE GENOMIC DNA]</scope>
    <source>
        <strain evidence="3">cv. AL8/78</strain>
    </source>
</reference>
<sequence>MGTNFPQSHHLQNAHFSLPRKQFLTYILYALLPLALLHYLLFNPLAAPKPPLLAREAAPAVVPSQHGHAPVNALEEQLPPPPPDRGGEVLGETPGTVLGLPID</sequence>
<evidence type="ECO:0000313" key="4">
    <source>
        <dbReference type="Proteomes" id="UP000015105"/>
    </source>
</evidence>
<dbReference type="EnsemblPlants" id="AET7Gv20491200.6">
    <property type="protein sequence ID" value="AET7Gv20491200.6"/>
    <property type="gene ID" value="AET7Gv20491200"/>
</dbReference>
<proteinExistence type="predicted"/>
<evidence type="ECO:0000256" key="1">
    <source>
        <dbReference type="SAM" id="MobiDB-lite"/>
    </source>
</evidence>
<name>A0A453R7L8_AEGTS</name>
<reference evidence="3" key="5">
    <citation type="journal article" date="2021" name="G3 (Bethesda)">
        <title>Aegilops tauschii genome assembly Aet v5.0 features greater sequence contiguity and improved annotation.</title>
        <authorList>
            <person name="Wang L."/>
            <person name="Zhu T."/>
            <person name="Rodriguez J.C."/>
            <person name="Deal K.R."/>
            <person name="Dubcovsky J."/>
            <person name="McGuire P.E."/>
            <person name="Lux T."/>
            <person name="Spannagl M."/>
            <person name="Mayer K.F.X."/>
            <person name="Baldrich P."/>
            <person name="Meyers B.C."/>
            <person name="Huo N."/>
            <person name="Gu Y.Q."/>
            <person name="Zhou H."/>
            <person name="Devos K.M."/>
            <person name="Bennetzen J.L."/>
            <person name="Unver T."/>
            <person name="Budak H."/>
            <person name="Gulick P.J."/>
            <person name="Galiba G."/>
            <person name="Kalapos B."/>
            <person name="Nelson D.R."/>
            <person name="Li P."/>
            <person name="You F.M."/>
            <person name="Luo M.C."/>
            <person name="Dvorak J."/>
        </authorList>
    </citation>
    <scope>NUCLEOTIDE SEQUENCE [LARGE SCALE GENOMIC DNA]</scope>
    <source>
        <strain evidence="3">cv. AL8/78</strain>
    </source>
</reference>
<keyword evidence="4" id="KW-1185">Reference proteome</keyword>
<protein>
    <submittedName>
        <fullName evidence="3">Uncharacterized protein</fullName>
    </submittedName>
</protein>
<keyword evidence="2" id="KW-0812">Transmembrane</keyword>
<dbReference type="Proteomes" id="UP000015105">
    <property type="component" value="Chromosome 7D"/>
</dbReference>
<reference evidence="3" key="4">
    <citation type="submission" date="2019-03" db="UniProtKB">
        <authorList>
            <consortium name="EnsemblPlants"/>
        </authorList>
    </citation>
    <scope>IDENTIFICATION</scope>
</reference>